<dbReference type="InterPro" id="IPR050889">
    <property type="entry name" value="Dendritic_Spine_Reg/Scaffold"/>
</dbReference>
<name>A0A6U1S7H0_CYCTE</name>
<feature type="compositionally biased region" description="Basic residues" evidence="4">
    <location>
        <begin position="591"/>
        <end position="605"/>
    </location>
</feature>
<evidence type="ECO:0000256" key="2">
    <source>
        <dbReference type="ARBA" id="ARBA00023043"/>
    </source>
</evidence>
<keyword evidence="2 3" id="KW-0040">ANK repeat</keyword>
<reference evidence="5" key="1">
    <citation type="submission" date="2021-01" db="EMBL/GenBank/DDBJ databases">
        <authorList>
            <person name="Corre E."/>
            <person name="Pelletier E."/>
            <person name="Niang G."/>
            <person name="Scheremetjew M."/>
            <person name="Finn R."/>
            <person name="Kale V."/>
            <person name="Holt S."/>
            <person name="Cochrane G."/>
            <person name="Meng A."/>
            <person name="Brown T."/>
            <person name="Cohen L."/>
        </authorList>
    </citation>
    <scope>NUCLEOTIDE SEQUENCE</scope>
    <source>
        <strain evidence="5">ECT3854</strain>
    </source>
</reference>
<dbReference type="AlphaFoldDB" id="A0A6U1S7H0"/>
<keyword evidence="1" id="KW-0677">Repeat</keyword>
<dbReference type="Pfam" id="PF00023">
    <property type="entry name" value="Ank"/>
    <property type="match status" value="1"/>
</dbReference>
<accession>A0A6U1S7H0</accession>
<sequence>MAAPTHGNVGFNEDSAMERPYTVFDAVNRHDLEGVVEEYVKNARNTIVSYLSMRRRWGPSRTGKEEKLDEYIQQLTDDTARGPSMASTQRVDGTARPAIDDANYCAVLRDMTELFAVNHPSAKKSSLGDTSVMAQLSEEGDRLIGQSVHMLSNSRPPNAFTVNCRSPRLLGQIEGPSIFDGSVANATPPPLGPPGIRPSGGSGTLLHLACAVDSPFSLAVALSLGADARSPHTAFRRLMIHEAACGGSINCLTLLLELGKECALDLYTPEELDLPIQPESPQSVLDLPFLPGSFDDSKQPFEDGHHPRQEVLKYRAERPVSPHAHGGRNWLKLLRIFFELGKKVRLGEMTELEAAREVLKQKTISESMKVIIAQSCSFVVKNSTITGNPFNSPWYSDGHGNTPLHWAAFKNECECVALLLQYHADPNARAHPSGWTALHDAAYSDSTESVELLLDAGADVDIPANSGATPLCFAAQEDSYGAARVLLTRGADLGARCAGGPSRSASVVNAAGHPNGRFSGYTPLHYCAHYNAHRAAKVLLSAKTAAEAMEIPDLSGRFPIHVAVARGSSDVLRELLHAGARVELPHGPHTSPRRPRRRDRSRVHQYRPQSPIPDETATMMEAPEPATPPRPNEEGSEESATPVSSPLLRSMIPARPVTSSKPWNCLSQRSIDECRQLISQAEQSWAPDRHCLFTPSDRRAVVELLRVGKRLEQMGTGIFLDLWPLVLSFCGRGWFEVEEKVVDVVGEDSGMGLKLPALAAVSTEDASMTES</sequence>
<feature type="repeat" description="ANK" evidence="3">
    <location>
        <begin position="433"/>
        <end position="465"/>
    </location>
</feature>
<evidence type="ECO:0000256" key="3">
    <source>
        <dbReference type="PROSITE-ProRule" id="PRU00023"/>
    </source>
</evidence>
<organism evidence="5">
    <name type="scientific">Cyclophora tenuis</name>
    <name type="common">Marine diatom</name>
    <dbReference type="NCBI Taxonomy" id="216820"/>
    <lineage>
        <taxon>Eukaryota</taxon>
        <taxon>Sar</taxon>
        <taxon>Stramenopiles</taxon>
        <taxon>Ochrophyta</taxon>
        <taxon>Bacillariophyta</taxon>
        <taxon>Fragilariophyceae</taxon>
        <taxon>Fragilariophycidae</taxon>
        <taxon>Cyclophorales</taxon>
        <taxon>Cyclophoraceae</taxon>
        <taxon>Cyclophora</taxon>
    </lineage>
</organism>
<dbReference type="SUPFAM" id="SSF48403">
    <property type="entry name" value="Ankyrin repeat"/>
    <property type="match status" value="1"/>
</dbReference>
<feature type="repeat" description="ANK" evidence="3">
    <location>
        <begin position="399"/>
        <end position="431"/>
    </location>
</feature>
<feature type="repeat" description="ANK" evidence="3">
    <location>
        <begin position="555"/>
        <end position="587"/>
    </location>
</feature>
<dbReference type="Gene3D" id="1.25.40.20">
    <property type="entry name" value="Ankyrin repeat-containing domain"/>
    <property type="match status" value="2"/>
</dbReference>
<dbReference type="SMART" id="SM00248">
    <property type="entry name" value="ANK"/>
    <property type="match status" value="6"/>
</dbReference>
<feature type="region of interest" description="Disordered" evidence="4">
    <location>
        <begin position="582"/>
        <end position="647"/>
    </location>
</feature>
<dbReference type="InterPro" id="IPR002110">
    <property type="entry name" value="Ankyrin_rpt"/>
</dbReference>
<evidence type="ECO:0000313" key="6">
    <source>
        <dbReference type="EMBL" id="CAD8942881.1"/>
    </source>
</evidence>
<dbReference type="Pfam" id="PF12796">
    <property type="entry name" value="Ank_2"/>
    <property type="match status" value="2"/>
</dbReference>
<evidence type="ECO:0000256" key="4">
    <source>
        <dbReference type="SAM" id="MobiDB-lite"/>
    </source>
</evidence>
<proteinExistence type="predicted"/>
<evidence type="ECO:0000256" key="1">
    <source>
        <dbReference type="ARBA" id="ARBA00022737"/>
    </source>
</evidence>
<dbReference type="InterPro" id="IPR036770">
    <property type="entry name" value="Ankyrin_rpt-contain_sf"/>
</dbReference>
<dbReference type="EMBL" id="HBFW01021649">
    <property type="protein sequence ID" value="CAD8942881.1"/>
    <property type="molecule type" value="Transcribed_RNA"/>
</dbReference>
<dbReference type="PROSITE" id="PS50297">
    <property type="entry name" value="ANK_REP_REGION"/>
    <property type="match status" value="4"/>
</dbReference>
<dbReference type="PROSITE" id="PS50088">
    <property type="entry name" value="ANK_REPEAT"/>
    <property type="match status" value="4"/>
</dbReference>
<dbReference type="PANTHER" id="PTHR24166:SF48">
    <property type="entry name" value="PROTEIN VAPYRIN"/>
    <property type="match status" value="1"/>
</dbReference>
<dbReference type="PRINTS" id="PR01415">
    <property type="entry name" value="ANKYRIN"/>
</dbReference>
<dbReference type="PANTHER" id="PTHR24166">
    <property type="entry name" value="ROLLING PEBBLES, ISOFORM B"/>
    <property type="match status" value="1"/>
</dbReference>
<evidence type="ECO:0000313" key="5">
    <source>
        <dbReference type="EMBL" id="CAD8942880.1"/>
    </source>
</evidence>
<gene>
    <name evidence="5" type="ORF">CTEN0397_LOCUS13947</name>
    <name evidence="6" type="ORF">CTEN0397_LOCUS13948</name>
</gene>
<feature type="repeat" description="ANK" evidence="3">
    <location>
        <begin position="466"/>
        <end position="498"/>
    </location>
</feature>
<dbReference type="EMBL" id="HBFW01021648">
    <property type="protein sequence ID" value="CAD8942880.1"/>
    <property type="molecule type" value="Transcribed_RNA"/>
</dbReference>
<protein>
    <submittedName>
        <fullName evidence="5">Uncharacterized protein</fullName>
    </submittedName>
</protein>